<dbReference type="GO" id="GO:0033528">
    <property type="term" value="P:S-methylmethionine cycle"/>
    <property type="evidence" value="ECO:0007669"/>
    <property type="project" value="TreeGrafter"/>
</dbReference>
<keyword evidence="1 5" id="KW-0489">Methyltransferase</keyword>
<reference evidence="7 9" key="1">
    <citation type="submission" date="2017-11" db="EMBL/GenBank/DDBJ databases">
        <title>De novo assembly and phasing of dikaryotic genomes from two isolates of Puccinia coronata f. sp. avenae, the causal agent of oat crown rust.</title>
        <authorList>
            <person name="Miller M.E."/>
            <person name="Zhang Y."/>
            <person name="Omidvar V."/>
            <person name="Sperschneider J."/>
            <person name="Schwessinger B."/>
            <person name="Raley C."/>
            <person name="Palmer J.M."/>
            <person name="Garnica D."/>
            <person name="Upadhyaya N."/>
            <person name="Rathjen J."/>
            <person name="Taylor J.M."/>
            <person name="Park R.F."/>
            <person name="Dodds P.N."/>
            <person name="Hirsch C.D."/>
            <person name="Kianian S.F."/>
            <person name="Figueroa M."/>
        </authorList>
    </citation>
    <scope>NUCLEOTIDE SEQUENCE [LARGE SCALE GENOMIC DNA]</scope>
    <source>
        <strain evidence="7">12SD80</strain>
    </source>
</reference>
<evidence type="ECO:0000256" key="2">
    <source>
        <dbReference type="ARBA" id="ARBA00022679"/>
    </source>
</evidence>
<evidence type="ECO:0000256" key="4">
    <source>
        <dbReference type="ARBA" id="ARBA00022833"/>
    </source>
</evidence>
<gene>
    <name evidence="8" type="ORF">PCASD_07187</name>
    <name evidence="7" type="ORF">PCASD_19359</name>
</gene>
<protein>
    <recommendedName>
        <fullName evidence="6">Hcy-binding domain-containing protein</fullName>
    </recommendedName>
</protein>
<evidence type="ECO:0000259" key="6">
    <source>
        <dbReference type="PROSITE" id="PS50970"/>
    </source>
</evidence>
<feature type="binding site" evidence="5">
    <location>
        <position position="374"/>
    </location>
    <ligand>
        <name>Zn(2+)</name>
        <dbReference type="ChEBI" id="CHEBI:29105"/>
    </ligand>
</feature>
<accession>A0A2N5SUU3</accession>
<dbReference type="GO" id="GO:0009086">
    <property type="term" value="P:methionine biosynthetic process"/>
    <property type="evidence" value="ECO:0007669"/>
    <property type="project" value="TreeGrafter"/>
</dbReference>
<evidence type="ECO:0000256" key="5">
    <source>
        <dbReference type="PROSITE-ProRule" id="PRU00333"/>
    </source>
</evidence>
<keyword evidence="2 5" id="KW-0808">Transferase</keyword>
<comment type="cofactor">
    <cofactor evidence="5">
        <name>Zn(2+)</name>
        <dbReference type="ChEBI" id="CHEBI:29105"/>
    </cofactor>
</comment>
<evidence type="ECO:0000256" key="1">
    <source>
        <dbReference type="ARBA" id="ARBA00022603"/>
    </source>
</evidence>
<comment type="caution">
    <text evidence="7">The sequence shown here is derived from an EMBL/GenBank/DDBJ whole genome shotgun (WGS) entry which is preliminary data.</text>
</comment>
<evidence type="ECO:0000313" key="9">
    <source>
        <dbReference type="Proteomes" id="UP000235392"/>
    </source>
</evidence>
<dbReference type="GO" id="GO:0032259">
    <property type="term" value="P:methylation"/>
    <property type="evidence" value="ECO:0007669"/>
    <property type="project" value="UniProtKB-KW"/>
</dbReference>
<evidence type="ECO:0000256" key="3">
    <source>
        <dbReference type="ARBA" id="ARBA00022723"/>
    </source>
</evidence>
<dbReference type="EMBL" id="PGCI01000089">
    <property type="protein sequence ID" value="PLW41472.1"/>
    <property type="molecule type" value="Genomic_DNA"/>
</dbReference>
<name>A0A2N5SUU3_9BASI</name>
<dbReference type="PANTHER" id="PTHR46015:SF1">
    <property type="entry name" value="HOMOCYSTEINE S-METHYLTRANSFERASE-LIKE ISOFORM 1"/>
    <property type="match status" value="1"/>
</dbReference>
<dbReference type="AlphaFoldDB" id="A0A2N5SUU3"/>
<sequence>MGGDRNVGKKAALRVDGLEWEKKHKPRLHLTPLGGARGLCYARFLQSSDLEQEMIMEQSIVLFDGGAGTTLQDELGCELGSARLWASELLLTGPATLATLHRAWEAAGSQVVSTVSYQATTHAFQAHPKLKGEQPLQLLRSAITVARDAVEKAETRIALSLGPYGATCQPGLEYSGAYPAPYDREDSLARFHLDRLRDYARDDASWNQVDVVLFETIPNLVEVRAIRRAWKELGEEIHSATTKEWVISLVFTGSTTTTPVQFPTGECYTDVFRGAILDQKDGGQYATPTGIGINCTKVEHLERILDAWTSCALGEMTKHIPKALWLYPDGGPTYDPVNRTWTGSSTTHQEWAHNLVAIARRFQDPWSHLVLGGCCKAGTNHIRALRDLLSEPSS</sequence>
<dbReference type="EMBL" id="PGCI01000759">
    <property type="protein sequence ID" value="PLW17019.1"/>
    <property type="molecule type" value="Genomic_DNA"/>
</dbReference>
<dbReference type="InterPro" id="IPR051486">
    <property type="entry name" value="Hcy_S-methyltransferase"/>
</dbReference>
<evidence type="ECO:0000313" key="7">
    <source>
        <dbReference type="EMBL" id="PLW17019.1"/>
    </source>
</evidence>
<keyword evidence="4 5" id="KW-0862">Zinc</keyword>
<organism evidence="7 9">
    <name type="scientific">Puccinia coronata f. sp. avenae</name>
    <dbReference type="NCBI Taxonomy" id="200324"/>
    <lineage>
        <taxon>Eukaryota</taxon>
        <taxon>Fungi</taxon>
        <taxon>Dikarya</taxon>
        <taxon>Basidiomycota</taxon>
        <taxon>Pucciniomycotina</taxon>
        <taxon>Pucciniomycetes</taxon>
        <taxon>Pucciniales</taxon>
        <taxon>Pucciniaceae</taxon>
        <taxon>Puccinia</taxon>
    </lineage>
</organism>
<dbReference type="Pfam" id="PF02574">
    <property type="entry name" value="S-methyl_trans"/>
    <property type="match status" value="1"/>
</dbReference>
<dbReference type="PROSITE" id="PS50970">
    <property type="entry name" value="HCY"/>
    <property type="match status" value="1"/>
</dbReference>
<dbReference type="GO" id="GO:0046872">
    <property type="term" value="F:metal ion binding"/>
    <property type="evidence" value="ECO:0007669"/>
    <property type="project" value="UniProtKB-KW"/>
</dbReference>
<dbReference type="InterPro" id="IPR036589">
    <property type="entry name" value="HCY_dom_sf"/>
</dbReference>
<dbReference type="Gene3D" id="3.20.20.330">
    <property type="entry name" value="Homocysteine-binding-like domain"/>
    <property type="match status" value="1"/>
</dbReference>
<dbReference type="PANTHER" id="PTHR46015">
    <property type="entry name" value="ZGC:172121"/>
    <property type="match status" value="1"/>
</dbReference>
<proteinExistence type="predicted"/>
<dbReference type="InterPro" id="IPR003726">
    <property type="entry name" value="HCY_dom"/>
</dbReference>
<evidence type="ECO:0000313" key="8">
    <source>
        <dbReference type="EMBL" id="PLW41472.1"/>
    </source>
</evidence>
<feature type="binding site" evidence="5">
    <location>
        <position position="375"/>
    </location>
    <ligand>
        <name>Zn(2+)</name>
        <dbReference type="ChEBI" id="CHEBI:29105"/>
    </ligand>
</feature>
<dbReference type="SUPFAM" id="SSF82282">
    <property type="entry name" value="Homocysteine S-methyltransferase"/>
    <property type="match status" value="1"/>
</dbReference>
<dbReference type="Proteomes" id="UP000235392">
    <property type="component" value="Unassembled WGS sequence"/>
</dbReference>
<keyword evidence="3 5" id="KW-0479">Metal-binding</keyword>
<feature type="binding site" evidence="5">
    <location>
        <position position="295"/>
    </location>
    <ligand>
        <name>Zn(2+)</name>
        <dbReference type="ChEBI" id="CHEBI:29105"/>
    </ligand>
</feature>
<dbReference type="GO" id="GO:0008898">
    <property type="term" value="F:S-adenosylmethionine-homocysteine S-methyltransferase activity"/>
    <property type="evidence" value="ECO:0007669"/>
    <property type="project" value="TreeGrafter"/>
</dbReference>
<feature type="domain" description="Hcy-binding" evidence="6">
    <location>
        <begin position="49"/>
        <end position="389"/>
    </location>
</feature>